<accession>A0A4S2H435</accession>
<evidence type="ECO:0000313" key="3">
    <source>
        <dbReference type="Proteomes" id="UP000308054"/>
    </source>
</evidence>
<evidence type="ECO:0000313" key="2">
    <source>
        <dbReference type="EMBL" id="TGY90151.1"/>
    </source>
</evidence>
<name>A0A4S2H435_9PROT</name>
<dbReference type="Proteomes" id="UP000308054">
    <property type="component" value="Unassembled WGS sequence"/>
</dbReference>
<keyword evidence="3" id="KW-1185">Reference proteome</keyword>
<dbReference type="RefSeq" id="WP_135994649.1">
    <property type="nucleotide sequence ID" value="NZ_CP071057.1"/>
</dbReference>
<reference evidence="2 3" key="1">
    <citation type="journal article" date="2017" name="Int. J. Syst. Evol. Microbiol.">
        <title>Marinicauda algicola sp. nov., isolated from a marine red alga Rhodosorus marinus.</title>
        <authorList>
            <person name="Jeong S.E."/>
            <person name="Jeon S.H."/>
            <person name="Chun B.H."/>
            <person name="Kim D.W."/>
            <person name="Jeon C.O."/>
        </authorList>
    </citation>
    <scope>NUCLEOTIDE SEQUENCE [LARGE SCALE GENOMIC DNA]</scope>
    <source>
        <strain evidence="2 3">JCM 31718</strain>
    </source>
</reference>
<keyword evidence="1" id="KW-0812">Transmembrane</keyword>
<organism evidence="2 3">
    <name type="scientific">Marinicauda algicola</name>
    <dbReference type="NCBI Taxonomy" id="2029849"/>
    <lineage>
        <taxon>Bacteria</taxon>
        <taxon>Pseudomonadati</taxon>
        <taxon>Pseudomonadota</taxon>
        <taxon>Alphaproteobacteria</taxon>
        <taxon>Maricaulales</taxon>
        <taxon>Maricaulaceae</taxon>
        <taxon>Marinicauda</taxon>
    </lineage>
</organism>
<feature type="transmembrane region" description="Helical" evidence="1">
    <location>
        <begin position="7"/>
        <end position="27"/>
    </location>
</feature>
<dbReference type="Pfam" id="PF04304">
    <property type="entry name" value="DUF454"/>
    <property type="match status" value="1"/>
</dbReference>
<dbReference type="PANTHER" id="PTHR35813">
    <property type="entry name" value="INNER MEMBRANE PROTEIN YBAN"/>
    <property type="match status" value="1"/>
</dbReference>
<dbReference type="OrthoDB" id="9816293at2"/>
<feature type="transmembrane region" description="Helical" evidence="1">
    <location>
        <begin position="97"/>
        <end position="115"/>
    </location>
</feature>
<feature type="transmembrane region" description="Helical" evidence="1">
    <location>
        <begin position="73"/>
        <end position="91"/>
    </location>
</feature>
<dbReference type="InterPro" id="IPR007401">
    <property type="entry name" value="DUF454"/>
</dbReference>
<sequence length="120" mass="12414">MNTSQTFFACIGILLLPVAIAGIALPLLPGTPVLILAAFCMARASPDLEAWLLEHPRFGPPIRAWRARGAIAWGAKMAATGAMGISFVWMLASGAPLAGKLVAAGAMLAAAGFIWSRPDA</sequence>
<dbReference type="AlphaFoldDB" id="A0A4S2H435"/>
<dbReference type="EMBL" id="SRXW01000001">
    <property type="protein sequence ID" value="TGY90151.1"/>
    <property type="molecule type" value="Genomic_DNA"/>
</dbReference>
<protein>
    <submittedName>
        <fullName evidence="2">DUF454 domain-containing protein</fullName>
    </submittedName>
</protein>
<keyword evidence="1" id="KW-1133">Transmembrane helix</keyword>
<proteinExistence type="predicted"/>
<evidence type="ECO:0000256" key="1">
    <source>
        <dbReference type="SAM" id="Phobius"/>
    </source>
</evidence>
<comment type="caution">
    <text evidence="2">The sequence shown here is derived from an EMBL/GenBank/DDBJ whole genome shotgun (WGS) entry which is preliminary data.</text>
</comment>
<keyword evidence="1" id="KW-0472">Membrane</keyword>
<dbReference type="PANTHER" id="PTHR35813:SF1">
    <property type="entry name" value="INNER MEMBRANE PROTEIN YBAN"/>
    <property type="match status" value="1"/>
</dbReference>
<dbReference type="PIRSF" id="PIRSF016789">
    <property type="entry name" value="DUF454"/>
    <property type="match status" value="1"/>
</dbReference>
<dbReference type="GO" id="GO:0005886">
    <property type="term" value="C:plasma membrane"/>
    <property type="evidence" value="ECO:0007669"/>
    <property type="project" value="TreeGrafter"/>
</dbReference>
<gene>
    <name evidence="2" type="ORF">E5163_03220</name>
</gene>